<evidence type="ECO:0000313" key="3">
    <source>
        <dbReference type="Proteomes" id="UP000679307"/>
    </source>
</evidence>
<evidence type="ECO:0000313" key="2">
    <source>
        <dbReference type="EMBL" id="QVT81066.1"/>
    </source>
</evidence>
<keyword evidence="1" id="KW-1133">Transmembrane helix</keyword>
<proteinExistence type="predicted"/>
<protein>
    <recommendedName>
        <fullName evidence="4">ABC transporter permease</fullName>
    </recommendedName>
</protein>
<dbReference type="EMBL" id="CP075371">
    <property type="protein sequence ID" value="QVT81066.1"/>
    <property type="molecule type" value="Genomic_DNA"/>
</dbReference>
<accession>A0ABX8EKQ3</accession>
<feature type="transmembrane region" description="Helical" evidence="1">
    <location>
        <begin position="49"/>
        <end position="68"/>
    </location>
</feature>
<keyword evidence="1" id="KW-0812">Transmembrane</keyword>
<keyword evidence="1" id="KW-0472">Membrane</keyword>
<feature type="transmembrane region" description="Helical" evidence="1">
    <location>
        <begin position="162"/>
        <end position="184"/>
    </location>
</feature>
<dbReference type="RefSeq" id="WP_214056500.1">
    <property type="nucleotide sequence ID" value="NZ_BAAAHS010000058.1"/>
</dbReference>
<reference evidence="2 3" key="1">
    <citation type="submission" date="2021-05" db="EMBL/GenBank/DDBJ databases">
        <title>Complete genome of Nocardioides aquaticus KCTC 9944T isolated from meromictic and hypersaline Ekho Lake, Antarctica.</title>
        <authorList>
            <person name="Hwang K."/>
            <person name="Kim K.M."/>
            <person name="Choe H."/>
        </authorList>
    </citation>
    <scope>NUCLEOTIDE SEQUENCE [LARGE SCALE GENOMIC DNA]</scope>
    <source>
        <strain evidence="2 3">KCTC 9944</strain>
    </source>
</reference>
<evidence type="ECO:0000256" key="1">
    <source>
        <dbReference type="SAM" id="Phobius"/>
    </source>
</evidence>
<evidence type="ECO:0008006" key="4">
    <source>
        <dbReference type="Google" id="ProtNLM"/>
    </source>
</evidence>
<feature type="transmembrane region" description="Helical" evidence="1">
    <location>
        <begin position="242"/>
        <end position="266"/>
    </location>
</feature>
<feature type="transmembrane region" description="Helical" evidence="1">
    <location>
        <begin position="126"/>
        <end position="150"/>
    </location>
</feature>
<feature type="transmembrane region" description="Helical" evidence="1">
    <location>
        <begin position="191"/>
        <end position="211"/>
    </location>
</feature>
<feature type="transmembrane region" description="Helical" evidence="1">
    <location>
        <begin position="80"/>
        <end position="99"/>
    </location>
</feature>
<dbReference type="Proteomes" id="UP000679307">
    <property type="component" value="Chromosome"/>
</dbReference>
<gene>
    <name evidence="2" type="ORF">ENKNEFLB_03473</name>
</gene>
<sequence>MSTDMTGTSGTTAPTPTGVLDVSGTPAVPFTRLVSVELRKALDTRAGRWFTAAIVALCLVVVVIYAFAAPEGSTDFGDVVGVSGAVLGYFLPVLLILMVTSEWSQRTGLTTFTLEPHRGRVVGAKFVAGLILGAALIAVAALVAALGTLIGGGDWSLTAELLVKGFLVANLIGILTGFAIGMLLMNSAAAIVTYFIYTLVLPLAVGILSAFQEWFADLAPWIEFNTAQQLMFVDEGAPSGELLAQLLVSGTIWLVVPFVIGLLRLLRAEPK</sequence>
<name>A0ABX8EKQ3_9ACTN</name>
<keyword evidence="3" id="KW-1185">Reference proteome</keyword>
<organism evidence="2 3">
    <name type="scientific">Nocardioides aquaticus</name>
    <dbReference type="NCBI Taxonomy" id="160826"/>
    <lineage>
        <taxon>Bacteria</taxon>
        <taxon>Bacillati</taxon>
        <taxon>Actinomycetota</taxon>
        <taxon>Actinomycetes</taxon>
        <taxon>Propionibacteriales</taxon>
        <taxon>Nocardioidaceae</taxon>
        <taxon>Nocardioides</taxon>
    </lineage>
</organism>